<dbReference type="InterPro" id="IPR050490">
    <property type="entry name" value="Bact_solute-bd_prot1"/>
</dbReference>
<evidence type="ECO:0000313" key="6">
    <source>
        <dbReference type="Proteomes" id="UP000308121"/>
    </source>
</evidence>
<dbReference type="PROSITE" id="PS51257">
    <property type="entry name" value="PROKAR_LIPOPROTEIN"/>
    <property type="match status" value="1"/>
</dbReference>
<evidence type="ECO:0000256" key="1">
    <source>
        <dbReference type="ARBA" id="ARBA00008520"/>
    </source>
</evidence>
<sequence>MRRRVRRAAALAAAVVLGASACASGTTGGDDDTVTLWVRDYQKAIMGTLADEFNATHDTQVEVTLVPATSFVQKLGTAVAAYQGPDIASLDLVFAPYFASAGVLADVTDRVDALPYADDLSPAHLDQVTYEGRTYGVPFTGDVSVMFYNKTLFAEAGLDPEAPPATWAEIQQAAEAVAALGDGTNGFVFSGACGGCNIFSLTPLVWASGGDVLNADGTEALLDSDEVGGALQLYRDLYDAGTMPELVRTDAGPNAASAFQSGTVGMRFDGTAFMSTLVSDGSVDFGVAPIPGEDGGSASFAGGDVLSVMTGADNPDGAWEFLQWATDRDAQQVLADHAILPVRMDLLDEIYVPQDPRFAVFADALSVGHVPYSIVENELFNDNNGVWAGLVQDAVFGPGGVADAQAAAQEDAQAILDKAND</sequence>
<dbReference type="AlphaFoldDB" id="A0A7Z8JYZ7"/>
<dbReference type="InterPro" id="IPR006061">
    <property type="entry name" value="SBP_1_CS"/>
</dbReference>
<comment type="similarity">
    <text evidence="1">Belongs to the bacterial solute-binding protein 1 family.</text>
</comment>
<name>A0A7Z8JYZ7_9CELL</name>
<dbReference type="Proteomes" id="UP000308121">
    <property type="component" value="Unassembled WGS sequence"/>
</dbReference>
<organism evidence="5 6">
    <name type="scientific">Cellulomonas hominis</name>
    <dbReference type="NCBI Taxonomy" id="156981"/>
    <lineage>
        <taxon>Bacteria</taxon>
        <taxon>Bacillati</taxon>
        <taxon>Actinomycetota</taxon>
        <taxon>Actinomycetes</taxon>
        <taxon>Micrococcales</taxon>
        <taxon>Cellulomonadaceae</taxon>
        <taxon>Cellulomonas</taxon>
    </lineage>
</organism>
<dbReference type="Pfam" id="PF13416">
    <property type="entry name" value="SBP_bac_8"/>
    <property type="match status" value="1"/>
</dbReference>
<dbReference type="CDD" id="cd13585">
    <property type="entry name" value="PBP2_TMBP_like"/>
    <property type="match status" value="1"/>
</dbReference>
<comment type="caution">
    <text evidence="5">The sequence shown here is derived from an EMBL/GenBank/DDBJ whole genome shotgun (WGS) entry which is preliminary data.</text>
</comment>
<keyword evidence="2" id="KW-0813">Transport</keyword>
<proteinExistence type="inferred from homology"/>
<evidence type="ECO:0000256" key="3">
    <source>
        <dbReference type="ARBA" id="ARBA00022729"/>
    </source>
</evidence>
<dbReference type="PANTHER" id="PTHR43649">
    <property type="entry name" value="ARABINOSE-BINDING PROTEIN-RELATED"/>
    <property type="match status" value="1"/>
</dbReference>
<dbReference type="InterPro" id="IPR006059">
    <property type="entry name" value="SBP"/>
</dbReference>
<dbReference type="GO" id="GO:0055085">
    <property type="term" value="P:transmembrane transport"/>
    <property type="evidence" value="ECO:0007669"/>
    <property type="project" value="InterPro"/>
</dbReference>
<dbReference type="OrthoDB" id="2509690at2"/>
<dbReference type="RefSeq" id="WP_154729466.1">
    <property type="nucleotide sequence ID" value="NZ_SZYE01000063.1"/>
</dbReference>
<feature type="signal peptide" evidence="4">
    <location>
        <begin position="1"/>
        <end position="23"/>
    </location>
</feature>
<evidence type="ECO:0000313" key="5">
    <source>
        <dbReference type="EMBL" id="TKR23746.1"/>
    </source>
</evidence>
<dbReference type="SUPFAM" id="SSF53850">
    <property type="entry name" value="Periplasmic binding protein-like II"/>
    <property type="match status" value="1"/>
</dbReference>
<dbReference type="PROSITE" id="PS01037">
    <property type="entry name" value="SBP_BACTERIAL_1"/>
    <property type="match status" value="1"/>
</dbReference>
<reference evidence="5 6" key="1">
    <citation type="submission" date="2019-05" db="EMBL/GenBank/DDBJ databases">
        <title>Genome sequence of Cellulomonas hominis strain CS1.</title>
        <authorList>
            <person name="Belmont J."/>
            <person name="Maclea K.S."/>
        </authorList>
    </citation>
    <scope>NUCLEOTIDE SEQUENCE [LARGE SCALE GENOMIC DNA]</scope>
    <source>
        <strain evidence="5 6">CS1</strain>
    </source>
</reference>
<dbReference type="EMBL" id="SZYE01000063">
    <property type="protein sequence ID" value="TKR23746.1"/>
    <property type="molecule type" value="Genomic_DNA"/>
</dbReference>
<protein>
    <submittedName>
        <fullName evidence="5">Sugar ABC transporter substrate-binding protein</fullName>
    </submittedName>
</protein>
<evidence type="ECO:0000256" key="4">
    <source>
        <dbReference type="SAM" id="SignalP"/>
    </source>
</evidence>
<dbReference type="PANTHER" id="PTHR43649:SF12">
    <property type="entry name" value="DIACETYLCHITOBIOSE BINDING PROTEIN DASA"/>
    <property type="match status" value="1"/>
</dbReference>
<evidence type="ECO:0000256" key="2">
    <source>
        <dbReference type="ARBA" id="ARBA00022448"/>
    </source>
</evidence>
<dbReference type="Gene3D" id="3.40.190.10">
    <property type="entry name" value="Periplasmic binding protein-like II"/>
    <property type="match status" value="1"/>
</dbReference>
<gene>
    <name evidence="5" type="ORF">FA014_09595</name>
</gene>
<feature type="chain" id="PRO_5030884992" evidence="4">
    <location>
        <begin position="24"/>
        <end position="421"/>
    </location>
</feature>
<keyword evidence="3 4" id="KW-0732">Signal</keyword>
<accession>A0A7Z8JYZ7</accession>